<name>A0ABZ1YJK4_9NOCA</name>
<keyword evidence="2" id="KW-1185">Reference proteome</keyword>
<sequence length="77" mass="8833">MTKRCDAHGCEHGLLDTAEIAARLKVTKQLVLQWRAQVKPHPLADKGFRLNGDSGPLRWRECHYHQYLDELAQPRSA</sequence>
<gene>
    <name evidence="1" type="ORF">OG563_29645</name>
</gene>
<organism evidence="1 2">
    <name type="scientific">Nocardia vinacea</name>
    <dbReference type="NCBI Taxonomy" id="96468"/>
    <lineage>
        <taxon>Bacteria</taxon>
        <taxon>Bacillati</taxon>
        <taxon>Actinomycetota</taxon>
        <taxon>Actinomycetes</taxon>
        <taxon>Mycobacteriales</taxon>
        <taxon>Nocardiaceae</taxon>
        <taxon>Nocardia</taxon>
    </lineage>
</organism>
<dbReference type="RefSeq" id="WP_063047916.1">
    <property type="nucleotide sequence ID" value="NZ_CP109149.1"/>
</dbReference>
<evidence type="ECO:0008006" key="3">
    <source>
        <dbReference type="Google" id="ProtNLM"/>
    </source>
</evidence>
<proteinExistence type="predicted"/>
<dbReference type="EMBL" id="CP109441">
    <property type="protein sequence ID" value="WUV43379.1"/>
    <property type="molecule type" value="Genomic_DNA"/>
</dbReference>
<protein>
    <recommendedName>
        <fullName evidence="3">DNA-binding protein</fullName>
    </recommendedName>
</protein>
<dbReference type="Proteomes" id="UP001432062">
    <property type="component" value="Chromosome"/>
</dbReference>
<evidence type="ECO:0000313" key="1">
    <source>
        <dbReference type="EMBL" id="WUV43379.1"/>
    </source>
</evidence>
<accession>A0ABZ1YJK4</accession>
<reference evidence="1" key="1">
    <citation type="submission" date="2022-10" db="EMBL/GenBank/DDBJ databases">
        <title>The complete genomes of actinobacterial strains from the NBC collection.</title>
        <authorList>
            <person name="Joergensen T.S."/>
            <person name="Alvarez Arevalo M."/>
            <person name="Sterndorff E.B."/>
            <person name="Faurdal D."/>
            <person name="Vuksanovic O."/>
            <person name="Mourched A.-S."/>
            <person name="Charusanti P."/>
            <person name="Shaw S."/>
            <person name="Blin K."/>
            <person name="Weber T."/>
        </authorList>
    </citation>
    <scope>NUCLEOTIDE SEQUENCE</scope>
    <source>
        <strain evidence="1">NBC_01482</strain>
    </source>
</reference>
<evidence type="ECO:0000313" key="2">
    <source>
        <dbReference type="Proteomes" id="UP001432062"/>
    </source>
</evidence>